<keyword evidence="1" id="KW-0812">Transmembrane</keyword>
<dbReference type="AlphaFoldDB" id="A0A089LVF6"/>
<dbReference type="Proteomes" id="UP000029507">
    <property type="component" value="Chromosome"/>
</dbReference>
<dbReference type="EMBL" id="CP009286">
    <property type="protein sequence ID" value="AIQ64120.1"/>
    <property type="molecule type" value="Genomic_DNA"/>
</dbReference>
<evidence type="ECO:0000256" key="1">
    <source>
        <dbReference type="SAM" id="Phobius"/>
    </source>
</evidence>
<organism evidence="2 3">
    <name type="scientific">Paenibacillus stellifer</name>
    <dbReference type="NCBI Taxonomy" id="169760"/>
    <lineage>
        <taxon>Bacteria</taxon>
        <taxon>Bacillati</taxon>
        <taxon>Bacillota</taxon>
        <taxon>Bacilli</taxon>
        <taxon>Bacillales</taxon>
        <taxon>Paenibacillaceae</taxon>
        <taxon>Paenibacillus</taxon>
    </lineage>
</organism>
<evidence type="ECO:0000313" key="3">
    <source>
        <dbReference type="Proteomes" id="UP000029507"/>
    </source>
</evidence>
<keyword evidence="1" id="KW-0472">Membrane</keyword>
<reference evidence="2 3" key="1">
    <citation type="submission" date="2014-08" db="EMBL/GenBank/DDBJ databases">
        <title>Comparative genomics of the Paenibacillus odorifer group.</title>
        <authorList>
            <person name="den Bakker H.C."/>
            <person name="Tsai Y.-C."/>
            <person name="Martin N."/>
            <person name="Korlach J."/>
            <person name="Wiedmann M."/>
        </authorList>
    </citation>
    <scope>NUCLEOTIDE SEQUENCE [LARGE SCALE GENOMIC DNA]</scope>
    <source>
        <strain evidence="2 3">DSM 14472</strain>
    </source>
</reference>
<evidence type="ECO:0000313" key="2">
    <source>
        <dbReference type="EMBL" id="AIQ64120.1"/>
    </source>
</evidence>
<dbReference type="KEGG" id="pste:PSTEL_14540"/>
<sequence>MLRKNLIHQAILNRMPVNIHLISGETYCVVCMDYEKPEMFIIITGTASVAVFYWAIKRGYIYK</sequence>
<protein>
    <submittedName>
        <fullName evidence="2">Uncharacterized protein</fullName>
    </submittedName>
</protein>
<feature type="transmembrane region" description="Helical" evidence="1">
    <location>
        <begin position="39"/>
        <end position="56"/>
    </location>
</feature>
<dbReference type="STRING" id="169760.PSTEL_14540"/>
<name>A0A089LVF6_9BACL</name>
<accession>A0A089LVF6</accession>
<gene>
    <name evidence="2" type="ORF">PSTEL_14540</name>
</gene>
<keyword evidence="3" id="KW-1185">Reference proteome</keyword>
<keyword evidence="1" id="KW-1133">Transmembrane helix</keyword>
<proteinExistence type="predicted"/>
<dbReference type="HOGENOM" id="CLU_199754_0_0_9"/>